<keyword evidence="1" id="KW-0862">Zinc</keyword>
<dbReference type="Gene3D" id="4.10.60.10">
    <property type="entry name" value="Zinc finger, CCHC-type"/>
    <property type="match status" value="1"/>
</dbReference>
<dbReference type="InterPro" id="IPR001878">
    <property type="entry name" value="Znf_CCHC"/>
</dbReference>
<dbReference type="OrthoDB" id="5597136at2759"/>
<feature type="region of interest" description="Disordered" evidence="2">
    <location>
        <begin position="243"/>
        <end position="335"/>
    </location>
</feature>
<evidence type="ECO:0000313" key="4">
    <source>
        <dbReference type="EMBL" id="CEP06790.1"/>
    </source>
</evidence>
<feature type="compositionally biased region" description="Polar residues" evidence="2">
    <location>
        <begin position="249"/>
        <end position="287"/>
    </location>
</feature>
<feature type="non-terminal residue" evidence="4">
    <location>
        <position position="1"/>
    </location>
</feature>
<evidence type="ECO:0000256" key="1">
    <source>
        <dbReference type="PROSITE-ProRule" id="PRU00047"/>
    </source>
</evidence>
<feature type="compositionally biased region" description="Low complexity" evidence="2">
    <location>
        <begin position="205"/>
        <end position="222"/>
    </location>
</feature>
<evidence type="ECO:0000313" key="5">
    <source>
        <dbReference type="Proteomes" id="UP000054107"/>
    </source>
</evidence>
<dbReference type="InterPro" id="IPR005162">
    <property type="entry name" value="Retrotrans_gag_dom"/>
</dbReference>
<feature type="domain" description="CCHC-type" evidence="3">
    <location>
        <begin position="229"/>
        <end position="244"/>
    </location>
</feature>
<dbReference type="EMBL" id="LN718674">
    <property type="protein sequence ID" value="CEP06790.1"/>
    <property type="molecule type" value="Genomic_DNA"/>
</dbReference>
<dbReference type="GO" id="GO:0003676">
    <property type="term" value="F:nucleic acid binding"/>
    <property type="evidence" value="ECO:0007669"/>
    <property type="project" value="InterPro"/>
</dbReference>
<dbReference type="GO" id="GO:0008270">
    <property type="term" value="F:zinc ion binding"/>
    <property type="evidence" value="ECO:0007669"/>
    <property type="project" value="UniProtKB-KW"/>
</dbReference>
<gene>
    <name evidence="4" type="primary">PARPA_00027.1 scaffold 105</name>
</gene>
<protein>
    <recommendedName>
        <fullName evidence="3">CCHC-type domain-containing protein</fullName>
    </recommendedName>
</protein>
<keyword evidence="5" id="KW-1185">Reference proteome</keyword>
<evidence type="ECO:0000259" key="3">
    <source>
        <dbReference type="PROSITE" id="PS50158"/>
    </source>
</evidence>
<dbReference type="SUPFAM" id="SSF57756">
    <property type="entry name" value="Retrovirus zinc finger-like domains"/>
    <property type="match status" value="1"/>
</dbReference>
<dbReference type="AlphaFoldDB" id="A0A0B7MU35"/>
<feature type="region of interest" description="Disordered" evidence="2">
    <location>
        <begin position="430"/>
        <end position="470"/>
    </location>
</feature>
<dbReference type="PANTHER" id="PTHR33223:SF6">
    <property type="entry name" value="CCHC-TYPE DOMAIN-CONTAINING PROTEIN"/>
    <property type="match status" value="1"/>
</dbReference>
<dbReference type="STRING" id="35722.A0A0B7MU35"/>
<feature type="region of interest" description="Disordered" evidence="2">
    <location>
        <begin position="199"/>
        <end position="222"/>
    </location>
</feature>
<keyword evidence="1" id="KW-0863">Zinc-finger</keyword>
<dbReference type="PROSITE" id="PS50158">
    <property type="entry name" value="ZF_CCHC"/>
    <property type="match status" value="1"/>
</dbReference>
<dbReference type="Proteomes" id="UP000054107">
    <property type="component" value="Unassembled WGS sequence"/>
</dbReference>
<sequence>LKVNKVEDIETIMAIAGSYLKGRALDWWYSVQEQVKTFMEFEELFKKKFMKVIYEKAWRELKAVQQSEDEDVEGISNRLRQLFRSAGVTDEGTKKLFLWPLKKLTFEDLVDEATEHEALMLKYDRKTEAKIYKNEQKKMVTFDLDNVSGKDYFSDGSSIGSVLSDLVNEMRALKISSVEQKELIQQQQHIIAQHNMVIQQQSGGNSRNQYQPRNNYQQQQSRPFNNDACYNCGEYGHIARVCPSPPRGRQQQPHGFNGSGISSPSQQGNTNQMDNSEGNTTSNNMENSGKELGRQEVELDVNAVKRGRGVMSDDGIHQNDRRKKGKENGDPGPSTLLFHKIQQQGPTHGDSVVVAKAVKRIREKKPLSSSRVVPPDIMQLLNQPSASGISILQYLAKDKDASRTLRENLVAIHRARPRNGGTTVVINELKHQEEEDSDGEELLSYGSSGEDFSDDTSSMVNSESDYHSSDDDDIDTVIDYPFDLKKLMNSQPMRTMIGVGESLLIATVDTGAAISVMSRRLADALGLQLVKVNKRFALTGFNDAVSETSLVAMDVPVRIGGKLRREHFCIDNSIRDKEVC</sequence>
<feature type="compositionally biased region" description="Basic and acidic residues" evidence="2">
    <location>
        <begin position="288"/>
        <end position="297"/>
    </location>
</feature>
<dbReference type="InterPro" id="IPR021109">
    <property type="entry name" value="Peptidase_aspartic_dom_sf"/>
</dbReference>
<dbReference type="Pfam" id="PF00098">
    <property type="entry name" value="zf-CCHC"/>
    <property type="match status" value="1"/>
</dbReference>
<dbReference type="InterPro" id="IPR036875">
    <property type="entry name" value="Znf_CCHC_sf"/>
</dbReference>
<evidence type="ECO:0000256" key="2">
    <source>
        <dbReference type="SAM" id="MobiDB-lite"/>
    </source>
</evidence>
<organism evidence="4 5">
    <name type="scientific">Parasitella parasitica</name>
    <dbReference type="NCBI Taxonomy" id="35722"/>
    <lineage>
        <taxon>Eukaryota</taxon>
        <taxon>Fungi</taxon>
        <taxon>Fungi incertae sedis</taxon>
        <taxon>Mucoromycota</taxon>
        <taxon>Mucoromycotina</taxon>
        <taxon>Mucoromycetes</taxon>
        <taxon>Mucorales</taxon>
        <taxon>Mucorineae</taxon>
        <taxon>Mucoraceae</taxon>
        <taxon>Parasitella</taxon>
    </lineage>
</organism>
<dbReference type="Gene3D" id="2.40.70.10">
    <property type="entry name" value="Acid Proteases"/>
    <property type="match status" value="1"/>
</dbReference>
<keyword evidence="1" id="KW-0479">Metal-binding</keyword>
<dbReference type="Pfam" id="PF03732">
    <property type="entry name" value="Retrotrans_gag"/>
    <property type="match status" value="1"/>
</dbReference>
<feature type="non-terminal residue" evidence="4">
    <location>
        <position position="580"/>
    </location>
</feature>
<reference evidence="4 5" key="1">
    <citation type="submission" date="2014-09" db="EMBL/GenBank/DDBJ databases">
        <authorList>
            <person name="Ellenberger Sabrina"/>
        </authorList>
    </citation>
    <scope>NUCLEOTIDE SEQUENCE [LARGE SCALE GENOMIC DNA]</scope>
    <source>
        <strain evidence="4 5">CBS 412.66</strain>
    </source>
</reference>
<dbReference type="SMART" id="SM00343">
    <property type="entry name" value="ZnF_C2HC"/>
    <property type="match status" value="1"/>
</dbReference>
<name>A0A0B7MU35_9FUNG</name>
<proteinExistence type="predicted"/>
<accession>A0A0B7MU35</accession>
<dbReference type="CDD" id="cd00303">
    <property type="entry name" value="retropepsin_like"/>
    <property type="match status" value="1"/>
</dbReference>
<dbReference type="SUPFAM" id="SSF50630">
    <property type="entry name" value="Acid proteases"/>
    <property type="match status" value="1"/>
</dbReference>
<dbReference type="PANTHER" id="PTHR33223">
    <property type="entry name" value="CCHC-TYPE DOMAIN-CONTAINING PROTEIN"/>
    <property type="match status" value="1"/>
</dbReference>